<evidence type="ECO:0000313" key="5">
    <source>
        <dbReference type="EMBL" id="VAW37004.1"/>
    </source>
</evidence>
<keyword evidence="2" id="KW-0238">DNA-binding</keyword>
<organism evidence="5">
    <name type="scientific">hydrothermal vent metagenome</name>
    <dbReference type="NCBI Taxonomy" id="652676"/>
    <lineage>
        <taxon>unclassified sequences</taxon>
        <taxon>metagenomes</taxon>
        <taxon>ecological metagenomes</taxon>
    </lineage>
</organism>
<dbReference type="NCBIfam" id="NF033788">
    <property type="entry name" value="HTH_metalloreg"/>
    <property type="match status" value="1"/>
</dbReference>
<dbReference type="GO" id="GO:0008168">
    <property type="term" value="F:methyltransferase activity"/>
    <property type="evidence" value="ECO:0007669"/>
    <property type="project" value="UniProtKB-KW"/>
</dbReference>
<evidence type="ECO:0000259" key="4">
    <source>
        <dbReference type="PROSITE" id="PS50987"/>
    </source>
</evidence>
<accession>A0A3B0W059</accession>
<evidence type="ECO:0000256" key="2">
    <source>
        <dbReference type="ARBA" id="ARBA00023125"/>
    </source>
</evidence>
<keyword evidence="3" id="KW-0804">Transcription</keyword>
<reference evidence="5" key="1">
    <citation type="submission" date="2018-06" db="EMBL/GenBank/DDBJ databases">
        <authorList>
            <person name="Zhirakovskaya E."/>
        </authorList>
    </citation>
    <scope>NUCLEOTIDE SEQUENCE</scope>
</reference>
<dbReference type="Pfam" id="PF13489">
    <property type="entry name" value="Methyltransf_23"/>
    <property type="match status" value="1"/>
</dbReference>
<keyword evidence="1" id="KW-0805">Transcription regulation</keyword>
<dbReference type="Gene3D" id="1.10.10.10">
    <property type="entry name" value="Winged helix-like DNA-binding domain superfamily/Winged helix DNA-binding domain"/>
    <property type="match status" value="1"/>
</dbReference>
<sequence>MNIAQVFKILADETRLRLLLLLKEHELTVAELSATLQLAQPRVSTHLAKLKEQRFVLARKDGVSTYYRLNNSVITEQYKTIWSTLIQAGESDSLVIQDKKRLKLVLSERAKNKNWVDSVAGDMERQYSPGRSWEATTRALSYLLELGDVLDIGSGDGVLAELLHHKATTYTCIDSSKLVINAAKKRLKHADNIFYKVTDMHSLALADSIFDTIFLLHALTYSSQPDIAIHQASKYLKPGGKLLISTLNKHSHTDIVKDFGHVNNGFTPMELKKLVKDAGLTNIKVRVTSKESRKPHFAVITLEAVKP</sequence>
<protein>
    <submittedName>
        <fullName evidence="5">Transcriptional regulator, ArsR family / Methyltransferase fusion</fullName>
    </submittedName>
</protein>
<feature type="domain" description="HTH arsR-type" evidence="4">
    <location>
        <begin position="1"/>
        <end position="89"/>
    </location>
</feature>
<dbReference type="InterPro" id="IPR011991">
    <property type="entry name" value="ArsR-like_HTH"/>
</dbReference>
<dbReference type="InterPro" id="IPR036390">
    <property type="entry name" value="WH_DNA-bd_sf"/>
</dbReference>
<dbReference type="Pfam" id="PF01022">
    <property type="entry name" value="HTH_5"/>
    <property type="match status" value="1"/>
</dbReference>
<dbReference type="PANTHER" id="PTHR33154:SF18">
    <property type="entry name" value="ARSENICAL RESISTANCE OPERON REPRESSOR"/>
    <property type="match status" value="1"/>
</dbReference>
<dbReference type="GO" id="GO:0032259">
    <property type="term" value="P:methylation"/>
    <property type="evidence" value="ECO:0007669"/>
    <property type="project" value="UniProtKB-KW"/>
</dbReference>
<dbReference type="GO" id="GO:0003677">
    <property type="term" value="F:DNA binding"/>
    <property type="evidence" value="ECO:0007669"/>
    <property type="project" value="UniProtKB-KW"/>
</dbReference>
<gene>
    <name evidence="5" type="ORF">MNBD_GAMMA01-369</name>
</gene>
<dbReference type="CDD" id="cd02440">
    <property type="entry name" value="AdoMet_MTases"/>
    <property type="match status" value="1"/>
</dbReference>
<keyword evidence="5" id="KW-0489">Methyltransferase</keyword>
<name>A0A3B0W059_9ZZZZ</name>
<dbReference type="AlphaFoldDB" id="A0A3B0W059"/>
<dbReference type="PROSITE" id="PS50987">
    <property type="entry name" value="HTH_ARSR_2"/>
    <property type="match status" value="1"/>
</dbReference>
<evidence type="ECO:0000256" key="3">
    <source>
        <dbReference type="ARBA" id="ARBA00023163"/>
    </source>
</evidence>
<dbReference type="InterPro" id="IPR036388">
    <property type="entry name" value="WH-like_DNA-bd_sf"/>
</dbReference>
<dbReference type="InterPro" id="IPR001845">
    <property type="entry name" value="HTH_ArsR_DNA-bd_dom"/>
</dbReference>
<dbReference type="InterPro" id="IPR029063">
    <property type="entry name" value="SAM-dependent_MTases_sf"/>
</dbReference>
<proteinExistence type="predicted"/>
<keyword evidence="5" id="KW-0808">Transferase</keyword>
<evidence type="ECO:0000256" key="1">
    <source>
        <dbReference type="ARBA" id="ARBA00023015"/>
    </source>
</evidence>
<dbReference type="SUPFAM" id="SSF46785">
    <property type="entry name" value="Winged helix' DNA-binding domain"/>
    <property type="match status" value="1"/>
</dbReference>
<dbReference type="Gene3D" id="3.40.50.150">
    <property type="entry name" value="Vaccinia Virus protein VP39"/>
    <property type="match status" value="1"/>
</dbReference>
<dbReference type="GO" id="GO:0003700">
    <property type="term" value="F:DNA-binding transcription factor activity"/>
    <property type="evidence" value="ECO:0007669"/>
    <property type="project" value="InterPro"/>
</dbReference>
<dbReference type="CDD" id="cd00090">
    <property type="entry name" value="HTH_ARSR"/>
    <property type="match status" value="1"/>
</dbReference>
<dbReference type="SUPFAM" id="SSF53335">
    <property type="entry name" value="S-adenosyl-L-methionine-dependent methyltransferases"/>
    <property type="match status" value="1"/>
</dbReference>
<dbReference type="PANTHER" id="PTHR33154">
    <property type="entry name" value="TRANSCRIPTIONAL REGULATOR, ARSR FAMILY"/>
    <property type="match status" value="1"/>
</dbReference>
<dbReference type="InterPro" id="IPR051081">
    <property type="entry name" value="HTH_MetalResp_TranReg"/>
</dbReference>
<dbReference type="EMBL" id="UOEW01000157">
    <property type="protein sequence ID" value="VAW37004.1"/>
    <property type="molecule type" value="Genomic_DNA"/>
</dbReference>
<dbReference type="PRINTS" id="PR00778">
    <property type="entry name" value="HTHARSR"/>
</dbReference>
<dbReference type="SMART" id="SM00418">
    <property type="entry name" value="HTH_ARSR"/>
    <property type="match status" value="1"/>
</dbReference>